<keyword evidence="3" id="KW-1185">Reference proteome</keyword>
<evidence type="ECO:0000256" key="1">
    <source>
        <dbReference type="SAM" id="MobiDB-lite"/>
    </source>
</evidence>
<dbReference type="KEGG" id="uli:ETAA1_13660"/>
<organism evidence="2 3">
    <name type="scientific">Urbifossiella limnaea</name>
    <dbReference type="NCBI Taxonomy" id="2528023"/>
    <lineage>
        <taxon>Bacteria</taxon>
        <taxon>Pseudomonadati</taxon>
        <taxon>Planctomycetota</taxon>
        <taxon>Planctomycetia</taxon>
        <taxon>Gemmatales</taxon>
        <taxon>Gemmataceae</taxon>
        <taxon>Urbifossiella</taxon>
    </lineage>
</organism>
<sequence length="171" mass="19003">MPRLQPLTVTDERAKLDAWVRRPKTAQRLALRSRIVLAAAAGQSNTAIAAALRVTLPTVGKWRQRFLDRRLDGLNDGPRPGPPRTITDAHVEDVVTRTLESKPANATHWSTRGMAKATGLSQTAVSRIRRVLGLQPHRHEAFKFSRPTRPSWRRSGTWSGCTSTRRTGPSS</sequence>
<reference evidence="2 3" key="1">
    <citation type="submission" date="2019-02" db="EMBL/GenBank/DDBJ databases">
        <title>Deep-cultivation of Planctomycetes and their phenomic and genomic characterization uncovers novel biology.</title>
        <authorList>
            <person name="Wiegand S."/>
            <person name="Jogler M."/>
            <person name="Boedeker C."/>
            <person name="Pinto D."/>
            <person name="Vollmers J."/>
            <person name="Rivas-Marin E."/>
            <person name="Kohn T."/>
            <person name="Peeters S.H."/>
            <person name="Heuer A."/>
            <person name="Rast P."/>
            <person name="Oberbeckmann S."/>
            <person name="Bunk B."/>
            <person name="Jeske O."/>
            <person name="Meyerdierks A."/>
            <person name="Storesund J.E."/>
            <person name="Kallscheuer N."/>
            <person name="Luecker S."/>
            <person name="Lage O.M."/>
            <person name="Pohl T."/>
            <person name="Merkel B.J."/>
            <person name="Hornburger P."/>
            <person name="Mueller R.-W."/>
            <person name="Bruemmer F."/>
            <person name="Labrenz M."/>
            <person name="Spormann A.M."/>
            <person name="Op den Camp H."/>
            <person name="Overmann J."/>
            <person name="Amann R."/>
            <person name="Jetten M.S.M."/>
            <person name="Mascher T."/>
            <person name="Medema M.H."/>
            <person name="Devos D.P."/>
            <person name="Kaster A.-K."/>
            <person name="Ovreas L."/>
            <person name="Rohde M."/>
            <person name="Galperin M.Y."/>
            <person name="Jogler C."/>
        </authorList>
    </citation>
    <scope>NUCLEOTIDE SEQUENCE [LARGE SCALE GENOMIC DNA]</scope>
    <source>
        <strain evidence="2 3">ETA_A1</strain>
    </source>
</reference>
<feature type="region of interest" description="Disordered" evidence="1">
    <location>
        <begin position="145"/>
        <end position="171"/>
    </location>
</feature>
<feature type="compositionally biased region" description="Polar residues" evidence="1">
    <location>
        <begin position="154"/>
        <end position="171"/>
    </location>
</feature>
<dbReference type="Pfam" id="PF13565">
    <property type="entry name" value="HTH_32"/>
    <property type="match status" value="1"/>
</dbReference>
<dbReference type="SUPFAM" id="SSF46689">
    <property type="entry name" value="Homeodomain-like"/>
    <property type="match status" value="1"/>
</dbReference>
<accession>A0A517XPM3</accession>
<dbReference type="EMBL" id="CP036273">
    <property type="protein sequence ID" value="QDU19442.1"/>
    <property type="molecule type" value="Genomic_DNA"/>
</dbReference>
<dbReference type="Proteomes" id="UP000319576">
    <property type="component" value="Chromosome"/>
</dbReference>
<evidence type="ECO:0008006" key="4">
    <source>
        <dbReference type="Google" id="ProtNLM"/>
    </source>
</evidence>
<evidence type="ECO:0000313" key="2">
    <source>
        <dbReference type="EMBL" id="QDU19442.1"/>
    </source>
</evidence>
<dbReference type="InterPro" id="IPR009057">
    <property type="entry name" value="Homeodomain-like_sf"/>
</dbReference>
<gene>
    <name evidence="2" type="ORF">ETAA1_13660</name>
</gene>
<proteinExistence type="predicted"/>
<name>A0A517XPM3_9BACT</name>
<dbReference type="AlphaFoldDB" id="A0A517XPM3"/>
<protein>
    <recommendedName>
        <fullName evidence="4">Helix-turn-helix domain-containing protein</fullName>
    </recommendedName>
</protein>
<evidence type="ECO:0000313" key="3">
    <source>
        <dbReference type="Proteomes" id="UP000319576"/>
    </source>
</evidence>